<feature type="region of interest" description="Disordered" evidence="1">
    <location>
        <begin position="1"/>
        <end position="30"/>
    </location>
</feature>
<dbReference type="SMART" id="SM00866">
    <property type="entry name" value="UTRA"/>
    <property type="match status" value="1"/>
</dbReference>
<feature type="compositionally biased region" description="Polar residues" evidence="1">
    <location>
        <begin position="1"/>
        <end position="12"/>
    </location>
</feature>
<name>A0ABU2K0P3_9ACTN</name>
<accession>A0ABU2K0P3</accession>
<organism evidence="3 4">
    <name type="scientific">Streptomyces chisholmiae</name>
    <dbReference type="NCBI Taxonomy" id="3075540"/>
    <lineage>
        <taxon>Bacteria</taxon>
        <taxon>Bacillati</taxon>
        <taxon>Actinomycetota</taxon>
        <taxon>Actinomycetes</taxon>
        <taxon>Kitasatosporales</taxon>
        <taxon>Streptomycetaceae</taxon>
        <taxon>Streptomyces</taxon>
    </lineage>
</organism>
<dbReference type="EMBL" id="JAVREO010000029">
    <property type="protein sequence ID" value="MDT0270549.1"/>
    <property type="molecule type" value="Genomic_DNA"/>
</dbReference>
<dbReference type="InterPro" id="IPR028978">
    <property type="entry name" value="Chorismate_lyase_/UTRA_dom_sf"/>
</dbReference>
<keyword evidence="4" id="KW-1185">Reference proteome</keyword>
<dbReference type="RefSeq" id="WP_311670614.1">
    <property type="nucleotide sequence ID" value="NZ_JAVREO010000029.1"/>
</dbReference>
<comment type="caution">
    <text evidence="3">The sequence shown here is derived from an EMBL/GenBank/DDBJ whole genome shotgun (WGS) entry which is preliminary data.</text>
</comment>
<sequence length="174" mass="18902">MAEKWTTSSTTYLHPRAPGESDPWTSAAPGRSTQRLLGVDEVVGPSKVAALLCLTSSESMVVRRRLILLDDEPIELASSHYPARIAAGTALASPKKIRGGAPTALAELGYRATRVTEDIEMRAATDQERELLGLTAGSPVLTLTRTTYSDHTPVEASLMVMKAPRRLRYELEVQ</sequence>
<reference evidence="4" key="1">
    <citation type="submission" date="2023-07" db="EMBL/GenBank/DDBJ databases">
        <title>30 novel species of actinomycetes from the DSMZ collection.</title>
        <authorList>
            <person name="Nouioui I."/>
        </authorList>
    </citation>
    <scope>NUCLEOTIDE SEQUENCE [LARGE SCALE GENOMIC DNA]</scope>
    <source>
        <strain evidence="4">DSM 44915</strain>
    </source>
</reference>
<evidence type="ECO:0000256" key="1">
    <source>
        <dbReference type="SAM" id="MobiDB-lite"/>
    </source>
</evidence>
<evidence type="ECO:0000313" key="3">
    <source>
        <dbReference type="EMBL" id="MDT0270549.1"/>
    </source>
</evidence>
<proteinExistence type="predicted"/>
<dbReference type="InterPro" id="IPR011663">
    <property type="entry name" value="UTRA"/>
</dbReference>
<dbReference type="SUPFAM" id="SSF64288">
    <property type="entry name" value="Chorismate lyase-like"/>
    <property type="match status" value="1"/>
</dbReference>
<dbReference type="PANTHER" id="PTHR44846:SF17">
    <property type="entry name" value="GNTR-FAMILY TRANSCRIPTIONAL REGULATOR"/>
    <property type="match status" value="1"/>
</dbReference>
<dbReference type="Gene3D" id="3.40.1410.10">
    <property type="entry name" value="Chorismate lyase-like"/>
    <property type="match status" value="1"/>
</dbReference>
<evidence type="ECO:0000313" key="4">
    <source>
        <dbReference type="Proteomes" id="UP001183410"/>
    </source>
</evidence>
<evidence type="ECO:0000259" key="2">
    <source>
        <dbReference type="SMART" id="SM00866"/>
    </source>
</evidence>
<gene>
    <name evidence="3" type="ORF">RM844_30180</name>
</gene>
<feature type="domain" description="UbiC transcription regulator-associated" evidence="2">
    <location>
        <begin position="27"/>
        <end position="166"/>
    </location>
</feature>
<dbReference type="Pfam" id="PF07702">
    <property type="entry name" value="UTRA"/>
    <property type="match status" value="1"/>
</dbReference>
<dbReference type="InterPro" id="IPR050679">
    <property type="entry name" value="Bact_HTH_transcr_reg"/>
</dbReference>
<dbReference type="PANTHER" id="PTHR44846">
    <property type="entry name" value="MANNOSYL-D-GLYCERATE TRANSPORT/METABOLISM SYSTEM REPRESSOR MNGR-RELATED"/>
    <property type="match status" value="1"/>
</dbReference>
<dbReference type="Proteomes" id="UP001183410">
    <property type="component" value="Unassembled WGS sequence"/>
</dbReference>
<protein>
    <submittedName>
        <fullName evidence="3">UTRA domain-containing protein</fullName>
    </submittedName>
</protein>